<keyword evidence="1" id="KW-0812">Transmembrane</keyword>
<reference evidence="3" key="1">
    <citation type="submission" date="2017-02" db="UniProtKB">
        <authorList>
            <consortium name="WormBaseParasite"/>
        </authorList>
    </citation>
    <scope>IDENTIFICATION</scope>
</reference>
<dbReference type="AlphaFoldDB" id="A0A0N5AS77"/>
<dbReference type="Proteomes" id="UP000046393">
    <property type="component" value="Unplaced"/>
</dbReference>
<evidence type="ECO:0000313" key="2">
    <source>
        <dbReference type="Proteomes" id="UP000046393"/>
    </source>
</evidence>
<evidence type="ECO:0000256" key="1">
    <source>
        <dbReference type="SAM" id="Phobius"/>
    </source>
</evidence>
<protein>
    <submittedName>
        <fullName evidence="3">Secreted protein</fullName>
    </submittedName>
</protein>
<keyword evidence="2" id="KW-1185">Reference proteome</keyword>
<dbReference type="InterPro" id="IPR022559">
    <property type="entry name" value="SUP-1-like"/>
</dbReference>
<keyword evidence="1" id="KW-1133">Transmembrane helix</keyword>
<dbReference type="PANTHER" id="PTHR34149:SF2">
    <property type="entry name" value="PROTEIN CBG11905"/>
    <property type="match status" value="1"/>
</dbReference>
<proteinExistence type="predicted"/>
<organism evidence="2 3">
    <name type="scientific">Syphacia muris</name>
    <dbReference type="NCBI Taxonomy" id="451379"/>
    <lineage>
        <taxon>Eukaryota</taxon>
        <taxon>Metazoa</taxon>
        <taxon>Ecdysozoa</taxon>
        <taxon>Nematoda</taxon>
        <taxon>Chromadorea</taxon>
        <taxon>Rhabditida</taxon>
        <taxon>Spirurina</taxon>
        <taxon>Oxyuridomorpha</taxon>
        <taxon>Oxyuroidea</taxon>
        <taxon>Oxyuridae</taxon>
        <taxon>Syphacia</taxon>
    </lineage>
</organism>
<evidence type="ECO:0000313" key="3">
    <source>
        <dbReference type="WBParaSite" id="SMUV_0000763401-mRNA-1"/>
    </source>
</evidence>
<feature type="transmembrane region" description="Helical" evidence="1">
    <location>
        <begin position="69"/>
        <end position="94"/>
    </location>
</feature>
<dbReference type="PANTHER" id="PTHR34149">
    <property type="entry name" value="PROTEIN CBG11905-RELATED"/>
    <property type="match status" value="1"/>
</dbReference>
<dbReference type="WBParaSite" id="SMUV_0000763401-mRNA-1">
    <property type="protein sequence ID" value="SMUV_0000763401-mRNA-1"/>
    <property type="gene ID" value="SMUV_0000763401"/>
</dbReference>
<dbReference type="Pfam" id="PF10853">
    <property type="entry name" value="DUF2650"/>
    <property type="match status" value="1"/>
</dbReference>
<accession>A0A0N5AS77</accession>
<keyword evidence="1" id="KW-0472">Membrane</keyword>
<name>A0A0N5AS77_9BILA</name>
<sequence>ISAFIINVFAYTAAGATSCPPIIGGASEALSKLVGVEPLGHACGSDSLFHYYVCCGKASADCCFRLQTWVIVSVAVCAAIILTSVVLSLIRCVFCRR</sequence>